<dbReference type="AlphaFoldDB" id="A8YJC3"/>
<reference evidence="1" key="1">
    <citation type="submission" date="2007-08" db="EMBL/GenBank/DDBJ databases">
        <authorList>
            <person name="Frangeul L."/>
        </authorList>
    </citation>
    <scope>NUCLEOTIDE SEQUENCE</scope>
    <source>
        <strain evidence="1">PCC 7806</strain>
    </source>
</reference>
<accession>A8YJC3</accession>
<protein>
    <submittedName>
        <fullName evidence="1">Genome sequencing data, contig C320</fullName>
    </submittedName>
</protein>
<name>A8YJC3_MICA7</name>
<dbReference type="Pfam" id="PF13692">
    <property type="entry name" value="Glyco_trans_1_4"/>
    <property type="match status" value="1"/>
</dbReference>
<dbReference type="EMBL" id="AM778950">
    <property type="protein sequence ID" value="CAO90767.1"/>
    <property type="molecule type" value="Genomic_DNA"/>
</dbReference>
<evidence type="ECO:0000313" key="1">
    <source>
        <dbReference type="EMBL" id="CAO90767.1"/>
    </source>
</evidence>
<proteinExistence type="predicted"/>
<dbReference type="SUPFAM" id="SSF53756">
    <property type="entry name" value="UDP-Glycosyltransferase/glycogen phosphorylase"/>
    <property type="match status" value="1"/>
</dbReference>
<dbReference type="Gene3D" id="3.40.50.2000">
    <property type="entry name" value="Glycogen Phosphorylase B"/>
    <property type="match status" value="1"/>
</dbReference>
<organism evidence="1">
    <name type="scientific">Microcystis aeruginosa (strain PCC 7806)</name>
    <dbReference type="NCBI Taxonomy" id="267872"/>
    <lineage>
        <taxon>Bacteria</taxon>
        <taxon>Bacillati</taxon>
        <taxon>Cyanobacteriota</taxon>
        <taxon>Cyanophyceae</taxon>
        <taxon>Oscillatoriophycideae</taxon>
        <taxon>Chroococcales</taxon>
        <taxon>Microcystaceae</taxon>
        <taxon>Microcystis</taxon>
    </lineage>
</organism>
<sequence length="99" mass="10832">MRFGAGMKGKIGQSLSLGLPTITTRIGAEGMGLIDHQDVLIADTAEEFAQAVIELYDNRELWQKLADNSLETIKRYQPATVQTNLQDLLSNLGIIAKDS</sequence>
<gene>
    <name evidence="1" type="ORF">IPF_5761</name>
</gene>